<dbReference type="InterPro" id="IPR001173">
    <property type="entry name" value="Glyco_trans_2-like"/>
</dbReference>
<dbReference type="CDD" id="cd04186">
    <property type="entry name" value="GT_2_like_c"/>
    <property type="match status" value="1"/>
</dbReference>
<evidence type="ECO:0000313" key="2">
    <source>
        <dbReference type="EMBL" id="NKN32913.1"/>
    </source>
</evidence>
<dbReference type="InterPro" id="IPR029044">
    <property type="entry name" value="Nucleotide-diphossugar_trans"/>
</dbReference>
<dbReference type="Pfam" id="PF00535">
    <property type="entry name" value="Glycos_transf_2"/>
    <property type="match status" value="1"/>
</dbReference>
<dbReference type="EMBL" id="JAAXKX010000007">
    <property type="protein sequence ID" value="NKN32913.1"/>
    <property type="molecule type" value="Genomic_DNA"/>
</dbReference>
<evidence type="ECO:0000259" key="1">
    <source>
        <dbReference type="Pfam" id="PF00535"/>
    </source>
</evidence>
<sequence>MTSAQGAIVSVIVVNYNAGALLAECVTAVLGSTVTVEVIVSDNGSVDDSLTRLRARVGADARLRIVENGVNLGFAKGNNRALPLAGAPWLLFLNPDCIVAPDTLGRMVEALEAHPEAGIAGCMVRDPDGAEQVACRRAIPDPWIALRRLLGLERLGGAGLDQRHLPPPREPVLVEATSGSFMFVRRAALEQVGPLDEGYFLHCEDLDWFVRFAEAGWRVLLVPGVEVVHHKGACSGGDPLAVERHKHRGMERFYRKFQYRRYPRPFSWLVILGIRLHLGLLVARQWLRWGRTA</sequence>
<gene>
    <name evidence="2" type="ORF">HF203_06730</name>
</gene>
<comment type="caution">
    <text evidence="2">The sequence shown here is derived from an EMBL/GenBank/DDBJ whole genome shotgun (WGS) entry which is preliminary data.</text>
</comment>
<proteinExistence type="predicted"/>
<dbReference type="SUPFAM" id="SSF53448">
    <property type="entry name" value="Nucleotide-diphospho-sugar transferases"/>
    <property type="match status" value="1"/>
</dbReference>
<dbReference type="RefSeq" id="WP_168667928.1">
    <property type="nucleotide sequence ID" value="NZ_JAAXKX010000007.1"/>
</dbReference>
<dbReference type="Gene3D" id="3.90.550.10">
    <property type="entry name" value="Spore Coat Polysaccharide Biosynthesis Protein SpsA, Chain A"/>
    <property type="match status" value="1"/>
</dbReference>
<name>A0ABX1I6L2_9GAMM</name>
<feature type="domain" description="Glycosyltransferase 2-like" evidence="1">
    <location>
        <begin position="10"/>
        <end position="131"/>
    </location>
</feature>
<dbReference type="PANTHER" id="PTHR43179">
    <property type="entry name" value="RHAMNOSYLTRANSFERASE WBBL"/>
    <property type="match status" value="1"/>
</dbReference>
<protein>
    <submittedName>
        <fullName evidence="2">Glycosyltransferase family 2 protein</fullName>
    </submittedName>
</protein>
<evidence type="ECO:0000313" key="3">
    <source>
        <dbReference type="Proteomes" id="UP000740754"/>
    </source>
</evidence>
<keyword evidence="3" id="KW-1185">Reference proteome</keyword>
<organism evidence="2 3">
    <name type="scientific">Marichromatium bheemlicum</name>
    <dbReference type="NCBI Taxonomy" id="365339"/>
    <lineage>
        <taxon>Bacteria</taxon>
        <taxon>Pseudomonadati</taxon>
        <taxon>Pseudomonadota</taxon>
        <taxon>Gammaproteobacteria</taxon>
        <taxon>Chromatiales</taxon>
        <taxon>Chromatiaceae</taxon>
        <taxon>Marichromatium</taxon>
    </lineage>
</organism>
<dbReference type="PANTHER" id="PTHR43179:SF7">
    <property type="entry name" value="RHAMNOSYLTRANSFERASE WBBL"/>
    <property type="match status" value="1"/>
</dbReference>
<reference evidence="2 3" key="1">
    <citation type="submission" date="2020-04" db="EMBL/GenBank/DDBJ databases">
        <title>Draft Whole-Genome sequence of Marichromatium bheemlicum DSM 18632, type strain.</title>
        <authorList>
            <person name="Kyndt J.A."/>
            <person name="Meyer T.E."/>
        </authorList>
    </citation>
    <scope>NUCLEOTIDE SEQUENCE [LARGE SCALE GENOMIC DNA]</scope>
    <source>
        <strain evidence="2 3">DSM 18632</strain>
    </source>
</reference>
<accession>A0ABX1I6L2</accession>
<dbReference type="Proteomes" id="UP000740754">
    <property type="component" value="Unassembled WGS sequence"/>
</dbReference>